<sequence length="136" mass="15007">MLLRSITKHVRDQNWFAVGIDLLIVVVGVFIGIQVANWNEARIQQARDEVLLSRLMDDFEEIVAFGERRMPMYRASAAQVGELISTIRSGVDPGLTAALQDQIAGSVIAWAVTEMAPTYDELVATGTLSRISHPEP</sequence>
<proteinExistence type="predicted"/>
<feature type="transmembrane region" description="Helical" evidence="1">
    <location>
        <begin position="15"/>
        <end position="38"/>
    </location>
</feature>
<organism evidence="2 3">
    <name type="scientific">Congregibacter litoralis KT71</name>
    <dbReference type="NCBI Taxonomy" id="314285"/>
    <lineage>
        <taxon>Bacteria</taxon>
        <taxon>Pseudomonadati</taxon>
        <taxon>Pseudomonadota</taxon>
        <taxon>Gammaproteobacteria</taxon>
        <taxon>Cellvibrionales</taxon>
        <taxon>Halieaceae</taxon>
        <taxon>Congregibacter</taxon>
    </lineage>
</organism>
<evidence type="ECO:0000313" key="3">
    <source>
        <dbReference type="Proteomes" id="UP000019205"/>
    </source>
</evidence>
<protein>
    <submittedName>
        <fullName evidence="2">Uncharacterized protein</fullName>
    </submittedName>
</protein>
<evidence type="ECO:0000313" key="2">
    <source>
        <dbReference type="EMBL" id="EAQ96335.1"/>
    </source>
</evidence>
<dbReference type="HOGENOM" id="CLU_2070238_0_0_6"/>
<keyword evidence="3" id="KW-1185">Reference proteome</keyword>
<keyword evidence="1" id="KW-0472">Membrane</keyword>
<keyword evidence="1" id="KW-0812">Transmembrane</keyword>
<accession>A4ACA7</accession>
<evidence type="ECO:0000256" key="1">
    <source>
        <dbReference type="SAM" id="Phobius"/>
    </source>
</evidence>
<keyword evidence="1" id="KW-1133">Transmembrane helix</keyword>
<dbReference type="AlphaFoldDB" id="A4ACA7"/>
<reference evidence="2 3" key="2">
    <citation type="journal article" date="2009" name="PLoS ONE">
        <title>The photosynthetic apparatus and its regulation in the aerobic gammaproteobacterium Congregibacter litoralis gen. nov., sp. nov.</title>
        <authorList>
            <person name="Spring S."/>
            <person name="Lunsdorf H."/>
            <person name="Fuchs B.M."/>
            <person name="Tindall B.J."/>
        </authorList>
    </citation>
    <scope>NUCLEOTIDE SEQUENCE [LARGE SCALE GENOMIC DNA]</scope>
    <source>
        <strain evidence="2">KT71</strain>
    </source>
</reference>
<dbReference type="STRING" id="314285.KT71_13150"/>
<dbReference type="OrthoDB" id="6388784at2"/>
<dbReference type="Proteomes" id="UP000019205">
    <property type="component" value="Chromosome"/>
</dbReference>
<reference evidence="2 3" key="1">
    <citation type="journal article" date="2007" name="Proc. Natl. Acad. Sci. U.S.A.">
        <title>Characterization of a marine gammaproteobacterium capable of aerobic anoxygenic photosynthesis.</title>
        <authorList>
            <person name="Fuchs B.M."/>
            <person name="Spring S."/>
            <person name="Teeling H."/>
            <person name="Quast C."/>
            <person name="Wulf J."/>
            <person name="Schattenhofer M."/>
            <person name="Yan S."/>
            <person name="Ferriera S."/>
            <person name="Johnson J."/>
            <person name="Glockner F.O."/>
            <person name="Amann R."/>
        </authorList>
    </citation>
    <scope>NUCLEOTIDE SEQUENCE [LARGE SCALE GENOMIC DNA]</scope>
    <source>
        <strain evidence="2">KT71</strain>
    </source>
</reference>
<name>A4ACA7_9GAMM</name>
<dbReference type="RefSeq" id="WP_008295064.1">
    <property type="nucleotide sequence ID" value="NZ_CM002299.1"/>
</dbReference>
<gene>
    <name evidence="2" type="ORF">KT71_13150</name>
</gene>
<dbReference type="eggNOG" id="ENOG5033VNH">
    <property type="taxonomic scope" value="Bacteria"/>
</dbReference>
<dbReference type="EMBL" id="AAOA02000001">
    <property type="protein sequence ID" value="EAQ96335.1"/>
    <property type="molecule type" value="Genomic_DNA"/>
</dbReference>
<comment type="caution">
    <text evidence="2">The sequence shown here is derived from an EMBL/GenBank/DDBJ whole genome shotgun (WGS) entry which is preliminary data.</text>
</comment>